<keyword evidence="6" id="KW-0378">Hydrolase</keyword>
<dbReference type="EMBL" id="KV448131">
    <property type="protein sequence ID" value="OAX43886.1"/>
    <property type="molecule type" value="Genomic_DNA"/>
</dbReference>
<comment type="cofactor">
    <cofactor evidence="1">
        <name>Mn(2+)</name>
        <dbReference type="ChEBI" id="CHEBI:29035"/>
    </cofactor>
</comment>
<keyword evidence="7" id="KW-0347">Helicase</keyword>
<feature type="region of interest" description="Disordered" evidence="12">
    <location>
        <begin position="1"/>
        <end position="42"/>
    </location>
</feature>
<dbReference type="FunFam" id="1.10.1520.10:FF:000004">
    <property type="entry name" value="Endoribonuclease dicer-like 1"/>
    <property type="match status" value="1"/>
</dbReference>
<keyword evidence="10 11" id="KW-0694">RNA-binding</keyword>
<evidence type="ECO:0000256" key="4">
    <source>
        <dbReference type="ARBA" id="ARBA00022737"/>
    </source>
</evidence>
<evidence type="ECO:0000256" key="8">
    <source>
        <dbReference type="ARBA" id="ARBA00022840"/>
    </source>
</evidence>
<dbReference type="InterPro" id="IPR005034">
    <property type="entry name" value="Dicer_dimerisation"/>
</dbReference>
<keyword evidence="4" id="KW-0677">Repeat</keyword>
<evidence type="ECO:0000256" key="5">
    <source>
        <dbReference type="ARBA" id="ARBA00022741"/>
    </source>
</evidence>
<dbReference type="Gene3D" id="2.170.260.10">
    <property type="entry name" value="paz domain"/>
    <property type="match status" value="1"/>
</dbReference>
<evidence type="ECO:0000256" key="2">
    <source>
        <dbReference type="ARBA" id="ARBA00001946"/>
    </source>
</evidence>
<evidence type="ECO:0000256" key="3">
    <source>
        <dbReference type="ARBA" id="ARBA00022723"/>
    </source>
</evidence>
<feature type="domain" description="Dicer dsRNA-binding fold" evidence="15">
    <location>
        <begin position="384"/>
        <end position="480"/>
    </location>
</feature>
<evidence type="ECO:0000256" key="12">
    <source>
        <dbReference type="SAM" id="MobiDB-lite"/>
    </source>
</evidence>
<dbReference type="InterPro" id="IPR036389">
    <property type="entry name" value="RNase_III_sf"/>
</dbReference>
<dbReference type="Gene3D" id="3.30.160.380">
    <property type="entry name" value="Dicer dimerisation domain"/>
    <property type="match status" value="1"/>
</dbReference>
<feature type="compositionally biased region" description="Basic and acidic residues" evidence="12">
    <location>
        <begin position="12"/>
        <end position="24"/>
    </location>
</feature>
<feature type="domain" description="RNase III" evidence="13">
    <location>
        <begin position="786"/>
        <end position="978"/>
    </location>
</feature>
<feature type="domain" description="PAZ" evidence="14">
    <location>
        <begin position="642"/>
        <end position="761"/>
    </location>
</feature>
<dbReference type="InParanoid" id="A0A1B7NG85"/>
<dbReference type="SMART" id="SM00535">
    <property type="entry name" value="RIBOc"/>
    <property type="match status" value="2"/>
</dbReference>
<organism evidence="16 17">
    <name type="scientific">Rhizopogon vinicolor AM-OR11-026</name>
    <dbReference type="NCBI Taxonomy" id="1314800"/>
    <lineage>
        <taxon>Eukaryota</taxon>
        <taxon>Fungi</taxon>
        <taxon>Dikarya</taxon>
        <taxon>Basidiomycota</taxon>
        <taxon>Agaricomycotina</taxon>
        <taxon>Agaricomycetes</taxon>
        <taxon>Agaricomycetidae</taxon>
        <taxon>Boletales</taxon>
        <taxon>Suillineae</taxon>
        <taxon>Rhizopogonaceae</taxon>
        <taxon>Rhizopogon</taxon>
    </lineage>
</organism>
<reference evidence="16 17" key="1">
    <citation type="submission" date="2016-06" db="EMBL/GenBank/DDBJ databases">
        <title>Comparative genomics of the ectomycorrhizal sister species Rhizopogon vinicolor and Rhizopogon vesiculosus (Basidiomycota: Boletales) reveals a divergence of the mating type B locus.</title>
        <authorList>
            <consortium name="DOE Joint Genome Institute"/>
            <person name="Mujic A.B."/>
            <person name="Kuo A."/>
            <person name="Tritt A."/>
            <person name="Lipzen A."/>
            <person name="Chen C."/>
            <person name="Johnson J."/>
            <person name="Sharma A."/>
            <person name="Barry K."/>
            <person name="Grigoriev I.V."/>
            <person name="Spatafora J.W."/>
        </authorList>
    </citation>
    <scope>NUCLEOTIDE SEQUENCE [LARGE SCALE GENOMIC DNA]</scope>
    <source>
        <strain evidence="16 17">AM-OR11-026</strain>
    </source>
</reference>
<name>A0A1B7NG85_9AGAM</name>
<protein>
    <submittedName>
        <fullName evidence="16">Ribonuclease III</fullName>
    </submittedName>
</protein>
<feature type="domain" description="RNase III" evidence="13">
    <location>
        <begin position="1022"/>
        <end position="1178"/>
    </location>
</feature>
<dbReference type="STRING" id="1314800.A0A1B7NG85"/>
<keyword evidence="8" id="KW-0067">ATP-binding</keyword>
<dbReference type="GO" id="GO:0004525">
    <property type="term" value="F:ribonuclease III activity"/>
    <property type="evidence" value="ECO:0007669"/>
    <property type="project" value="InterPro"/>
</dbReference>
<dbReference type="GO" id="GO:0004386">
    <property type="term" value="F:helicase activity"/>
    <property type="evidence" value="ECO:0007669"/>
    <property type="project" value="UniProtKB-KW"/>
</dbReference>
<dbReference type="GO" id="GO:0046872">
    <property type="term" value="F:metal ion binding"/>
    <property type="evidence" value="ECO:0007669"/>
    <property type="project" value="UniProtKB-KW"/>
</dbReference>
<dbReference type="PROSITE" id="PS51327">
    <property type="entry name" value="DICER_DSRBF"/>
    <property type="match status" value="1"/>
</dbReference>
<dbReference type="GO" id="GO:0005524">
    <property type="term" value="F:ATP binding"/>
    <property type="evidence" value="ECO:0007669"/>
    <property type="project" value="UniProtKB-KW"/>
</dbReference>
<dbReference type="OrthoDB" id="416741at2759"/>
<evidence type="ECO:0000313" key="17">
    <source>
        <dbReference type="Proteomes" id="UP000092154"/>
    </source>
</evidence>
<dbReference type="SUPFAM" id="SSF69065">
    <property type="entry name" value="RNase III domain-like"/>
    <property type="match status" value="2"/>
</dbReference>
<evidence type="ECO:0000313" key="16">
    <source>
        <dbReference type="EMBL" id="OAX43886.1"/>
    </source>
</evidence>
<dbReference type="InterPro" id="IPR003100">
    <property type="entry name" value="PAZ_dom"/>
</dbReference>
<evidence type="ECO:0000256" key="9">
    <source>
        <dbReference type="ARBA" id="ARBA00022842"/>
    </source>
</evidence>
<keyword evidence="5" id="KW-0547">Nucleotide-binding</keyword>
<evidence type="ECO:0000259" key="14">
    <source>
        <dbReference type="PROSITE" id="PS50821"/>
    </source>
</evidence>
<evidence type="ECO:0000256" key="10">
    <source>
        <dbReference type="ARBA" id="ARBA00022884"/>
    </source>
</evidence>
<dbReference type="GO" id="GO:0003723">
    <property type="term" value="F:RNA binding"/>
    <property type="evidence" value="ECO:0007669"/>
    <property type="project" value="UniProtKB-UniRule"/>
</dbReference>
<dbReference type="CDD" id="cd00593">
    <property type="entry name" value="RIBOc"/>
    <property type="match status" value="2"/>
</dbReference>
<evidence type="ECO:0000256" key="11">
    <source>
        <dbReference type="PROSITE-ProRule" id="PRU00657"/>
    </source>
</evidence>
<dbReference type="Pfam" id="PF00636">
    <property type="entry name" value="Ribonuclease_3"/>
    <property type="match status" value="2"/>
</dbReference>
<dbReference type="PROSITE" id="PS50821">
    <property type="entry name" value="PAZ"/>
    <property type="match status" value="1"/>
</dbReference>
<sequence length="1326" mass="148835">MLRIWKETSGARGDHDSSPKHDMNQDTQSCEAGGDRPDLNNSALAPLATDGVVLNRAVLQGTSQSSETVFSAPDIRPTEVVISYVSLTTNTESRLMETLHKIDPKESSFTSTFRAARYALIEVGLCASDLVWRRAIREHTSHRNDDDDLLFDMANKIRDLVKNWVFAMPNLNISSRGFNVTPKFVQLIHVLKSCGAYGENFRGIVLVQRPEVASIMVDMMRTMIDELGFVRPYALVSELLVTNSHEQSELFDNFASGKCNLLVLTKALEDVDLPRAHVVIRYNLFESQLSYAFACSRTLVPNGHLIHMAEKENDLHRRILLEYSGQAVDKRWIRVVSQGGNFPVPSCALKETGDPYRSHEETTSKLGDSIKDSVNGGRLFEEDALLAVYRIAANLQCNNTAPSHHPLFVIQTIPRVDGVQQFVCSVRLPPGLPLQTVEGPPRLTPTHARRSGAYQLCLRLFELSCLDHCLIHNLDRSTGRADPPSLLKSDLVSGNSCYLRKRPDFWVNSLRSSEERLFPVVISVGNPEGPSEPYAPILLLTRQPLPHLEPFKLFFCGAFATVKNARGPAFVINSERLKDLHAYTLRICRTIANKAFVCSLEKMAYFVAPLLPFQGNDLSYRRMTNLQDDIDWQAVTRANGNYVIRFSSDNLRDPSEFEDAVIQDRLTEFTRRYFVVRLRPDLTPMSKPLDSPREVEYASILEYCRAHRKGFQGLQDNNQPLVEVSKAATVLNRLTPVHKPPIETNKTVPKYLIPELCGKCAIPASTYRTVLLLPSITRRIDDFLIVKELNAQFFANMILEQHLLSAVFAPSATFETDYERLELFGDSFLKYFSSVYVFVFNPALSEGALHKARQHLISNKVLRQCGLAIGLPSYIQGKTFSYKLWQPPNFTVQSISLQHLGRSNDIALSSGDGEMEIDPSPSKTQALVDDTNVPAIHLASQSQLRPNSLNDIITQWLGDKTIADVAEAIIGAAYLSGGRDIALRVIKALRLPVTNVEQWDDFRRKALAPPSNVTARLREGTLSAVEDIIGAKFKYPHLLSQALTHGSIHGYENTCYERLEFLGDAVLDFLVVQHVFSRHDHMSPGAMTLLKSAMVSNSVLAAVCVRTGLHEYLFYESYAMGNNIRSYAEQLETRRQEESQRAVREGRSVGQYWLDLEPPKILSDVVESIIGALYISDGFTSDGVELMFKRILEPFYDQHITIKTLSHHPTRILFEIMQAQGCQQFSIEKEKQDENRGTRCDVIVHGIILASAIESTGYITGRMASSAALDALEGDPSFMAHNCNCRTQMHMGKKDYKNKLEKMLADIDEVQNTVTEEDPNDNMDVV</sequence>
<gene>
    <name evidence="16" type="ORF">K503DRAFT_707601</name>
</gene>
<dbReference type="Pfam" id="PF03368">
    <property type="entry name" value="Dicer_dimer"/>
    <property type="match status" value="1"/>
</dbReference>
<dbReference type="InterPro" id="IPR027417">
    <property type="entry name" value="P-loop_NTPase"/>
</dbReference>
<evidence type="ECO:0000256" key="7">
    <source>
        <dbReference type="ARBA" id="ARBA00022806"/>
    </source>
</evidence>
<keyword evidence="3" id="KW-0479">Metal-binding</keyword>
<evidence type="ECO:0000256" key="6">
    <source>
        <dbReference type="ARBA" id="ARBA00022801"/>
    </source>
</evidence>
<evidence type="ECO:0000259" key="15">
    <source>
        <dbReference type="PROSITE" id="PS51327"/>
    </source>
</evidence>
<accession>A0A1B7NG85</accession>
<evidence type="ECO:0000256" key="1">
    <source>
        <dbReference type="ARBA" id="ARBA00001936"/>
    </source>
</evidence>
<proteinExistence type="predicted"/>
<evidence type="ECO:0000259" key="13">
    <source>
        <dbReference type="PROSITE" id="PS50142"/>
    </source>
</evidence>
<dbReference type="PROSITE" id="PS00517">
    <property type="entry name" value="RNASE_3_1"/>
    <property type="match status" value="1"/>
</dbReference>
<dbReference type="PANTHER" id="PTHR14950">
    <property type="entry name" value="DICER-RELATED"/>
    <property type="match status" value="1"/>
</dbReference>
<dbReference type="InterPro" id="IPR038248">
    <property type="entry name" value="Dicer_dimer_sf"/>
</dbReference>
<dbReference type="Gene3D" id="3.40.50.300">
    <property type="entry name" value="P-loop containing nucleotide triphosphate hydrolases"/>
    <property type="match status" value="1"/>
</dbReference>
<comment type="cofactor">
    <cofactor evidence="2">
        <name>Mg(2+)</name>
        <dbReference type="ChEBI" id="CHEBI:18420"/>
    </cofactor>
</comment>
<dbReference type="GO" id="GO:0006396">
    <property type="term" value="P:RNA processing"/>
    <property type="evidence" value="ECO:0007669"/>
    <property type="project" value="InterPro"/>
</dbReference>
<keyword evidence="9" id="KW-0460">Magnesium</keyword>
<dbReference type="PANTHER" id="PTHR14950:SF37">
    <property type="entry name" value="ENDORIBONUCLEASE DICER"/>
    <property type="match status" value="1"/>
</dbReference>
<dbReference type="InterPro" id="IPR000999">
    <property type="entry name" value="RNase_III_dom"/>
</dbReference>
<dbReference type="Proteomes" id="UP000092154">
    <property type="component" value="Unassembled WGS sequence"/>
</dbReference>
<dbReference type="SUPFAM" id="SSF52540">
    <property type="entry name" value="P-loop containing nucleoside triphosphate hydrolases"/>
    <property type="match status" value="1"/>
</dbReference>
<dbReference type="Gene3D" id="1.10.1520.10">
    <property type="entry name" value="Ribonuclease III domain"/>
    <property type="match status" value="2"/>
</dbReference>
<dbReference type="PROSITE" id="PS50142">
    <property type="entry name" value="RNASE_3_2"/>
    <property type="match status" value="2"/>
</dbReference>
<keyword evidence="17" id="KW-1185">Reference proteome</keyword>